<keyword evidence="3" id="KW-1185">Reference proteome</keyword>
<evidence type="ECO:0000313" key="3">
    <source>
        <dbReference type="Proteomes" id="UP000192468"/>
    </source>
</evidence>
<evidence type="ECO:0000259" key="1">
    <source>
        <dbReference type="Pfam" id="PF26353"/>
    </source>
</evidence>
<dbReference type="PROSITE" id="PS51257">
    <property type="entry name" value="PROKAR_LIPOPROTEIN"/>
    <property type="match status" value="1"/>
</dbReference>
<proteinExistence type="predicted"/>
<dbReference type="InterPro" id="IPR058780">
    <property type="entry name" value="YhfM-like_dom"/>
</dbReference>
<dbReference type="OrthoDB" id="1931871at2"/>
<dbReference type="EMBL" id="FWXH01000013">
    <property type="protein sequence ID" value="SMC26453.1"/>
    <property type="molecule type" value="Genomic_DNA"/>
</dbReference>
<dbReference type="AlphaFoldDB" id="A0A1W1XR60"/>
<dbReference type="STRING" id="1121291.SAMN02745134_02844"/>
<dbReference type="RefSeq" id="WP_084116650.1">
    <property type="nucleotide sequence ID" value="NZ_FWXH01000013.1"/>
</dbReference>
<dbReference type="Proteomes" id="UP000192468">
    <property type="component" value="Unassembled WGS sequence"/>
</dbReference>
<name>A0A1W1XR60_9CLOT</name>
<dbReference type="Pfam" id="PF26353">
    <property type="entry name" value="YhfM"/>
    <property type="match status" value="1"/>
</dbReference>
<protein>
    <recommendedName>
        <fullName evidence="1">YhfM-like domain-containing protein</fullName>
    </recommendedName>
</protein>
<sequence length="289" mass="33263">MKRINLVLVCLFLIIVTILSGCNQIDKAQVKLGLKNNDFEYMKQNKVKKVVIQSTRDSGYKFTLNNSVAISEIYDILSSAKPVDTRSSLKPDYVFDLYENDKVVHEFNYIVGLDKNDGGNLYSKDKNYIVTNRIDNEILNQFNDDRTPKDFNKIYYTFISQCIDKYRASTKNNKSIGIDINDDLDALKYVFSSDLDDFQKSLPSNVKILDKSDDPCDVKETITTEGYKRGNFTYTISNVKNSYKNAYIYKSMVVFDDNTTKEEKKYYVVGINEGSGWNIYISDTKSSDF</sequence>
<gene>
    <name evidence="2" type="ORF">SAMN02745134_02844</name>
</gene>
<feature type="domain" description="YhfM-like" evidence="1">
    <location>
        <begin position="43"/>
        <end position="145"/>
    </location>
</feature>
<evidence type="ECO:0000313" key="2">
    <source>
        <dbReference type="EMBL" id="SMC26453.1"/>
    </source>
</evidence>
<accession>A0A1W1XR60</accession>
<reference evidence="2 3" key="1">
    <citation type="submission" date="2017-04" db="EMBL/GenBank/DDBJ databases">
        <authorList>
            <person name="Afonso C.L."/>
            <person name="Miller P.J."/>
            <person name="Scott M.A."/>
            <person name="Spackman E."/>
            <person name="Goraichik I."/>
            <person name="Dimitrov K.M."/>
            <person name="Suarez D.L."/>
            <person name="Swayne D.E."/>
        </authorList>
    </citation>
    <scope>NUCLEOTIDE SEQUENCE [LARGE SCALE GENOMIC DNA]</scope>
    <source>
        <strain evidence="2 3">DSM 12555</strain>
    </source>
</reference>
<organism evidence="2 3">
    <name type="scientific">Clostridium acidisoli DSM 12555</name>
    <dbReference type="NCBI Taxonomy" id="1121291"/>
    <lineage>
        <taxon>Bacteria</taxon>
        <taxon>Bacillati</taxon>
        <taxon>Bacillota</taxon>
        <taxon>Clostridia</taxon>
        <taxon>Eubacteriales</taxon>
        <taxon>Clostridiaceae</taxon>
        <taxon>Clostridium</taxon>
    </lineage>
</organism>